<accession>A0AAD9S959</accession>
<dbReference type="Proteomes" id="UP001265746">
    <property type="component" value="Unassembled WGS sequence"/>
</dbReference>
<protein>
    <recommendedName>
        <fullName evidence="1">Tautomerase cis-CaaD-like domain-containing protein</fullName>
    </recommendedName>
</protein>
<dbReference type="EMBL" id="JAUJFL010000006">
    <property type="protein sequence ID" value="KAK2601492.1"/>
    <property type="molecule type" value="Genomic_DNA"/>
</dbReference>
<keyword evidence="3" id="KW-1185">Reference proteome</keyword>
<gene>
    <name evidence="2" type="ORF">N8I77_010939</name>
</gene>
<dbReference type="InterPro" id="IPR014347">
    <property type="entry name" value="Tautomerase/MIF_sf"/>
</dbReference>
<evidence type="ECO:0000259" key="1">
    <source>
        <dbReference type="Pfam" id="PF14832"/>
    </source>
</evidence>
<organism evidence="2 3">
    <name type="scientific">Phomopsis amygdali</name>
    <name type="common">Fusicoccum amygdali</name>
    <dbReference type="NCBI Taxonomy" id="1214568"/>
    <lineage>
        <taxon>Eukaryota</taxon>
        <taxon>Fungi</taxon>
        <taxon>Dikarya</taxon>
        <taxon>Ascomycota</taxon>
        <taxon>Pezizomycotina</taxon>
        <taxon>Sordariomycetes</taxon>
        <taxon>Sordariomycetidae</taxon>
        <taxon>Diaporthales</taxon>
        <taxon>Diaporthaceae</taxon>
        <taxon>Diaporthe</taxon>
    </lineage>
</organism>
<dbReference type="AlphaFoldDB" id="A0AAD9S959"/>
<name>A0AAD9S959_PHOAM</name>
<dbReference type="InterPro" id="IPR028116">
    <property type="entry name" value="Cis-CaaD-like"/>
</dbReference>
<dbReference type="SUPFAM" id="SSF55331">
    <property type="entry name" value="Tautomerase/MIF"/>
    <property type="match status" value="1"/>
</dbReference>
<evidence type="ECO:0000313" key="3">
    <source>
        <dbReference type="Proteomes" id="UP001265746"/>
    </source>
</evidence>
<sequence>MPKWVFQSTNGAFTKEDKQKLAKGMSKIYETFGLPAFYTHVHFIEFGPDDFWSGGELAEKSTTISIYHAAANVRNKEEGEAFLKALDDVVRPVLKPKGIRWESNIYETPRDFWRLQGMAPPDFDTELHKKWVKENTFTDEDEEQLLRAQGYFDESRWQLPTH</sequence>
<evidence type="ECO:0000313" key="2">
    <source>
        <dbReference type="EMBL" id="KAK2601492.1"/>
    </source>
</evidence>
<proteinExistence type="predicted"/>
<reference evidence="2" key="1">
    <citation type="submission" date="2023-06" db="EMBL/GenBank/DDBJ databases">
        <authorList>
            <person name="Noh H."/>
        </authorList>
    </citation>
    <scope>NUCLEOTIDE SEQUENCE</scope>
    <source>
        <strain evidence="2">DUCC20226</strain>
    </source>
</reference>
<comment type="caution">
    <text evidence="2">The sequence shown here is derived from an EMBL/GenBank/DDBJ whole genome shotgun (WGS) entry which is preliminary data.</text>
</comment>
<dbReference type="Gene3D" id="3.30.429.10">
    <property type="entry name" value="Macrophage Migration Inhibitory Factor"/>
    <property type="match status" value="1"/>
</dbReference>
<dbReference type="Pfam" id="PF14832">
    <property type="entry name" value="Tautomerase_3"/>
    <property type="match status" value="1"/>
</dbReference>
<feature type="domain" description="Tautomerase cis-CaaD-like" evidence="1">
    <location>
        <begin position="1"/>
        <end position="135"/>
    </location>
</feature>